<proteinExistence type="predicted"/>
<protein>
    <submittedName>
        <fullName evidence="2">Retrotransposon protein</fullName>
    </submittedName>
</protein>
<accession>A0A392QGV8</accession>
<feature type="non-terminal residue" evidence="2">
    <location>
        <position position="1"/>
    </location>
</feature>
<organism evidence="2 3">
    <name type="scientific">Trifolium medium</name>
    <dbReference type="NCBI Taxonomy" id="97028"/>
    <lineage>
        <taxon>Eukaryota</taxon>
        <taxon>Viridiplantae</taxon>
        <taxon>Streptophyta</taxon>
        <taxon>Embryophyta</taxon>
        <taxon>Tracheophyta</taxon>
        <taxon>Spermatophyta</taxon>
        <taxon>Magnoliopsida</taxon>
        <taxon>eudicotyledons</taxon>
        <taxon>Gunneridae</taxon>
        <taxon>Pentapetalae</taxon>
        <taxon>rosids</taxon>
        <taxon>fabids</taxon>
        <taxon>Fabales</taxon>
        <taxon>Fabaceae</taxon>
        <taxon>Papilionoideae</taxon>
        <taxon>50 kb inversion clade</taxon>
        <taxon>NPAAA clade</taxon>
        <taxon>Hologalegina</taxon>
        <taxon>IRL clade</taxon>
        <taxon>Trifolieae</taxon>
        <taxon>Trifolium</taxon>
    </lineage>
</organism>
<dbReference type="Pfam" id="PF17921">
    <property type="entry name" value="Integrase_H2C2"/>
    <property type="match status" value="1"/>
</dbReference>
<dbReference type="InterPro" id="IPR050951">
    <property type="entry name" value="Retrovirus_Pol_polyprotein"/>
</dbReference>
<dbReference type="Gene3D" id="1.10.340.70">
    <property type="match status" value="1"/>
</dbReference>
<name>A0A392QGV8_9FABA</name>
<dbReference type="PANTHER" id="PTHR37984:SF5">
    <property type="entry name" value="PROTEIN NYNRIN-LIKE"/>
    <property type="match status" value="1"/>
</dbReference>
<feature type="non-terminal residue" evidence="2">
    <location>
        <position position="161"/>
    </location>
</feature>
<reference evidence="2 3" key="1">
    <citation type="journal article" date="2018" name="Front. Plant Sci.">
        <title>Red Clover (Trifolium pratense) and Zigzag Clover (T. medium) - A Picture of Genomic Similarities and Differences.</title>
        <authorList>
            <person name="Dluhosova J."/>
            <person name="Istvanek J."/>
            <person name="Nedelnik J."/>
            <person name="Repkova J."/>
        </authorList>
    </citation>
    <scope>NUCLEOTIDE SEQUENCE [LARGE SCALE GENOMIC DNA]</scope>
    <source>
        <strain evidence="3">cv. 10/8</strain>
        <tissue evidence="2">Leaf</tissue>
    </source>
</reference>
<dbReference type="Proteomes" id="UP000265520">
    <property type="component" value="Unassembled WGS sequence"/>
</dbReference>
<dbReference type="PANTHER" id="PTHR37984">
    <property type="entry name" value="PROTEIN CBG26694"/>
    <property type="match status" value="1"/>
</dbReference>
<evidence type="ECO:0000313" key="2">
    <source>
        <dbReference type="EMBL" id="MCI23102.1"/>
    </source>
</evidence>
<feature type="domain" description="Integrase zinc-binding" evidence="1">
    <location>
        <begin position="124"/>
        <end position="161"/>
    </location>
</feature>
<dbReference type="EMBL" id="LXQA010134157">
    <property type="protein sequence ID" value="MCI23102.1"/>
    <property type="molecule type" value="Genomic_DNA"/>
</dbReference>
<evidence type="ECO:0000259" key="1">
    <source>
        <dbReference type="Pfam" id="PF17921"/>
    </source>
</evidence>
<comment type="caution">
    <text evidence="2">The sequence shown here is derived from an EMBL/GenBank/DDBJ whole genome shotgun (WGS) entry which is preliminary data.</text>
</comment>
<evidence type="ECO:0000313" key="3">
    <source>
        <dbReference type="Proteomes" id="UP000265520"/>
    </source>
</evidence>
<dbReference type="InterPro" id="IPR041588">
    <property type="entry name" value="Integrase_H2C2"/>
</dbReference>
<dbReference type="AlphaFoldDB" id="A0A392QGV8"/>
<sequence>RDLNMRQRRWMEYLKDFDFDLKYHPGKANVVAGALSRKALYVSELMMHKYNLIENFRNLNLNMVDVGDGIVMNKLEISCDLRDINVQAQMNDPDLQRRVNNPEFSIAADGAILYSGRLCVPNDVELKHLILSEAHKSGFSIHPGSTKMYQDLKRNFWWPNM</sequence>
<keyword evidence="3" id="KW-1185">Reference proteome</keyword>